<evidence type="ECO:0000313" key="9">
    <source>
        <dbReference type="Proteomes" id="UP001152614"/>
    </source>
</evidence>
<proteinExistence type="predicted"/>
<evidence type="ECO:0000256" key="1">
    <source>
        <dbReference type="ARBA" id="ARBA00022512"/>
    </source>
</evidence>
<feature type="transmembrane region" description="Helical" evidence="6">
    <location>
        <begin position="48"/>
        <end position="67"/>
    </location>
</feature>
<evidence type="ECO:0000256" key="4">
    <source>
        <dbReference type="ARBA" id="ARBA00023088"/>
    </source>
</evidence>
<sequence>MSDSVSDSEFIPDSNSGTDDSGNNSNGGASGNGSSGYLPKTGVENGSFFESAGLSAMGLALLGAIAAKKKKKNEN</sequence>
<accession>A0A9X4NGZ1</accession>
<evidence type="ECO:0000256" key="2">
    <source>
        <dbReference type="ARBA" id="ARBA00022525"/>
    </source>
</evidence>
<dbReference type="NCBIfam" id="TIGR01167">
    <property type="entry name" value="LPXTG_anchor"/>
    <property type="match status" value="1"/>
</dbReference>
<evidence type="ECO:0000256" key="6">
    <source>
        <dbReference type="SAM" id="Phobius"/>
    </source>
</evidence>
<dbReference type="InterPro" id="IPR019931">
    <property type="entry name" value="LPXTG_anchor"/>
</dbReference>
<dbReference type="Pfam" id="PF00746">
    <property type="entry name" value="Gram_pos_anchor"/>
    <property type="match status" value="1"/>
</dbReference>
<evidence type="ECO:0000256" key="3">
    <source>
        <dbReference type="ARBA" id="ARBA00022729"/>
    </source>
</evidence>
<feature type="compositionally biased region" description="Low complexity" evidence="5">
    <location>
        <begin position="13"/>
        <end position="27"/>
    </location>
</feature>
<dbReference type="Proteomes" id="UP001152614">
    <property type="component" value="Unassembled WGS sequence"/>
</dbReference>
<organism evidence="8 9">
    <name type="scientific">Lactococcus lactis</name>
    <dbReference type="NCBI Taxonomy" id="1358"/>
    <lineage>
        <taxon>Bacteria</taxon>
        <taxon>Bacillati</taxon>
        <taxon>Bacillota</taxon>
        <taxon>Bacilli</taxon>
        <taxon>Lactobacillales</taxon>
        <taxon>Streptococcaceae</taxon>
        <taxon>Lactococcus</taxon>
    </lineage>
</organism>
<comment type="caution">
    <text evidence="8">The sequence shown here is derived from an EMBL/GenBank/DDBJ whole genome shotgun (WGS) entry which is preliminary data.</text>
</comment>
<dbReference type="EMBL" id="JAOWLY010000006">
    <property type="protein sequence ID" value="MDG4983876.1"/>
    <property type="molecule type" value="Genomic_DNA"/>
</dbReference>
<evidence type="ECO:0000256" key="5">
    <source>
        <dbReference type="SAM" id="MobiDB-lite"/>
    </source>
</evidence>
<reference evidence="8" key="1">
    <citation type="submission" date="2022-10" db="EMBL/GenBank/DDBJ databases">
        <authorList>
            <person name="Turner M.S."/>
            <person name="Huang W."/>
        </authorList>
    </citation>
    <scope>NUCLEOTIDE SEQUENCE</scope>
    <source>
        <strain evidence="8">3</strain>
    </source>
</reference>
<feature type="domain" description="Gram-positive cocci surface proteins LPxTG" evidence="7">
    <location>
        <begin position="38"/>
        <end position="75"/>
    </location>
</feature>
<evidence type="ECO:0000259" key="7">
    <source>
        <dbReference type="PROSITE" id="PS50847"/>
    </source>
</evidence>
<evidence type="ECO:0000313" key="8">
    <source>
        <dbReference type="EMBL" id="MDG4983876.1"/>
    </source>
</evidence>
<dbReference type="AlphaFoldDB" id="A0A9X4NGZ1"/>
<keyword evidence="3" id="KW-0732">Signal</keyword>
<keyword evidence="6" id="KW-0812">Transmembrane</keyword>
<keyword evidence="6" id="KW-1133">Transmembrane helix</keyword>
<keyword evidence="2" id="KW-0964">Secreted</keyword>
<name>A0A9X4NGZ1_9LACT</name>
<keyword evidence="6" id="KW-0472">Membrane</keyword>
<feature type="region of interest" description="Disordered" evidence="5">
    <location>
        <begin position="1"/>
        <end position="42"/>
    </location>
</feature>
<reference evidence="8" key="2">
    <citation type="journal article" date="2023" name="Food Microbiol.">
        <title>Evaluation of the fermentation potential of lactic acid bacteria isolated from herbs, fruits and vegetables as starter cultures in nut-based milk alternatives.</title>
        <authorList>
            <person name="Huang W."/>
            <person name="Dong A."/>
            <person name="Pham H.T."/>
            <person name="Zhou C."/>
            <person name="Huo Z."/>
            <person name="Watjen A.P."/>
            <person name="Prakash S."/>
            <person name="Bang-Berthelsen C.H."/>
            <person name="Turner M.S."/>
        </authorList>
    </citation>
    <scope>NUCLEOTIDE SEQUENCE</scope>
    <source>
        <strain evidence="8">3</strain>
    </source>
</reference>
<dbReference type="RefSeq" id="WP_278228928.1">
    <property type="nucleotide sequence ID" value="NZ_JAOWLY010000006.1"/>
</dbReference>
<keyword evidence="1" id="KW-0134">Cell wall</keyword>
<dbReference type="PROSITE" id="PS50847">
    <property type="entry name" value="GRAM_POS_ANCHORING"/>
    <property type="match status" value="1"/>
</dbReference>
<keyword evidence="4" id="KW-0572">Peptidoglycan-anchor</keyword>
<protein>
    <submittedName>
        <fullName evidence="8">LPXTG cell wall anchor domain-containing protein</fullName>
    </submittedName>
</protein>
<gene>
    <name evidence="8" type="ORF">OGZ51_06940</name>
</gene>